<dbReference type="AlphaFoldDB" id="A0A1V1NTV6"/>
<dbReference type="Pfam" id="PF13358">
    <property type="entry name" value="DDE_3"/>
    <property type="match status" value="1"/>
</dbReference>
<proteinExistence type="predicted"/>
<gene>
    <name evidence="2" type="ORF">OMM_05833</name>
</gene>
<evidence type="ECO:0000313" key="2">
    <source>
        <dbReference type="EMBL" id="ETR66009.1"/>
    </source>
</evidence>
<dbReference type="EMBL" id="ATBP01002303">
    <property type="protein sequence ID" value="ETR66009.1"/>
    <property type="molecule type" value="Genomic_DNA"/>
</dbReference>
<evidence type="ECO:0000259" key="1">
    <source>
        <dbReference type="Pfam" id="PF13358"/>
    </source>
</evidence>
<sequence>MKKRLEEFEYIRNGTMDVFAFLNYANGKIYAECHGDHKKATFLEVFRNHVSNIHTIEPLHYVMDNLSTHNCYAFCQLVAELSGIDCPPEKELNKQAKRVEWLNSDTKRIVIHFTPFHGSWLNLIEIWFGIMGAKVLNESFCSPESFKKAFDSYVDEWNSLLAHPFRWSYDGKGLHEKTVKRFTKMVLSKGEQLELSFISKSLSLMVNIFENYFEKVSSSTWQHLIDAVSLRYESISK</sequence>
<feature type="domain" description="Tc1-like transposase DDE" evidence="1">
    <location>
        <begin position="4"/>
        <end position="142"/>
    </location>
</feature>
<comment type="caution">
    <text evidence="2">The sequence shown here is derived from an EMBL/GenBank/DDBJ whole genome shotgun (WGS) entry which is preliminary data.</text>
</comment>
<dbReference type="InterPro" id="IPR038717">
    <property type="entry name" value="Tc1-like_DDE_dom"/>
</dbReference>
<protein>
    <recommendedName>
        <fullName evidence="1">Tc1-like transposase DDE domain-containing protein</fullName>
    </recommendedName>
</protein>
<evidence type="ECO:0000313" key="3">
    <source>
        <dbReference type="Proteomes" id="UP000189670"/>
    </source>
</evidence>
<name>A0A1V1NTV6_9BACT</name>
<accession>A0A1V1NTV6</accession>
<reference evidence="3" key="1">
    <citation type="submission" date="2012-11" db="EMBL/GenBank/DDBJ databases">
        <authorList>
            <person name="Lucero-Rivera Y.E."/>
            <person name="Tovar-Ramirez D."/>
        </authorList>
    </citation>
    <scope>NUCLEOTIDE SEQUENCE [LARGE SCALE GENOMIC DNA]</scope>
    <source>
        <strain evidence="3">Araruama</strain>
    </source>
</reference>
<organism evidence="2 3">
    <name type="scientific">Candidatus Magnetoglobus multicellularis str. Araruama</name>
    <dbReference type="NCBI Taxonomy" id="890399"/>
    <lineage>
        <taxon>Bacteria</taxon>
        <taxon>Pseudomonadati</taxon>
        <taxon>Thermodesulfobacteriota</taxon>
        <taxon>Desulfobacteria</taxon>
        <taxon>Desulfobacterales</taxon>
        <taxon>Desulfobacteraceae</taxon>
        <taxon>Candidatus Magnetoglobus</taxon>
    </lineage>
</organism>
<dbReference type="Proteomes" id="UP000189670">
    <property type="component" value="Unassembled WGS sequence"/>
</dbReference>